<name>A0A8J3UDC8_9ACTN</name>
<evidence type="ECO:0000313" key="7">
    <source>
        <dbReference type="EMBL" id="GII41577.1"/>
    </source>
</evidence>
<keyword evidence="3 5" id="KW-1133">Transmembrane helix</keyword>
<gene>
    <name evidence="7" type="ORF">Pph01_65800</name>
</gene>
<sequence>MIHFALLIACSAMIYFSCEWFVNAVEWLGHRLEVGPMAVGTILAALGTALPESVVTFVAVVFGTGEQQKDIGVGAAMGGPLALATVAYGVTGWMMWTRRRNRAPVTATTPATRAIATDPASPGEAGQDAGNTEKLARDQTWFMAVFALKVALGLVAFAVKPWLGLLFFAAYAVYFWQEIRAAGDHGDSTDLKPLLLQRRRKTPATWAVIVQTLATLAIIFMASHTFVGQLDVIGPMLGLPAAVTALLLSPLATELPEVMNAVIWVRQGKTPLALANISGAMMIQATVPSGLGLLFTPWRFTPPLLLSGIVTMAAIGYLLVLLKTGRFNARTLSPAAVFYLLFGACLIPVLV</sequence>
<evidence type="ECO:0000256" key="1">
    <source>
        <dbReference type="ARBA" id="ARBA00004141"/>
    </source>
</evidence>
<dbReference type="EMBL" id="BOOP01000034">
    <property type="protein sequence ID" value="GII41577.1"/>
    <property type="molecule type" value="Genomic_DNA"/>
</dbReference>
<feature type="transmembrane region" description="Helical" evidence="5">
    <location>
        <begin position="74"/>
        <end position="96"/>
    </location>
</feature>
<feature type="transmembrane region" description="Helical" evidence="5">
    <location>
        <begin position="332"/>
        <end position="350"/>
    </location>
</feature>
<dbReference type="InterPro" id="IPR044880">
    <property type="entry name" value="NCX_ion-bd_dom_sf"/>
</dbReference>
<reference evidence="7 8" key="1">
    <citation type="submission" date="2021-01" db="EMBL/GenBank/DDBJ databases">
        <title>Whole genome shotgun sequence of Planotetraspora phitsanulokensis NBRC 104273.</title>
        <authorList>
            <person name="Komaki H."/>
            <person name="Tamura T."/>
        </authorList>
    </citation>
    <scope>NUCLEOTIDE SEQUENCE [LARGE SCALE GENOMIC DNA]</scope>
    <source>
        <strain evidence="7 8">NBRC 104273</strain>
    </source>
</reference>
<keyword evidence="8" id="KW-1185">Reference proteome</keyword>
<feature type="transmembrane region" description="Helical" evidence="5">
    <location>
        <begin position="273"/>
        <end position="294"/>
    </location>
</feature>
<dbReference type="Proteomes" id="UP000622547">
    <property type="component" value="Unassembled WGS sequence"/>
</dbReference>
<dbReference type="RefSeq" id="WP_275412898.1">
    <property type="nucleotide sequence ID" value="NZ_BAABHI010000012.1"/>
</dbReference>
<organism evidence="7 8">
    <name type="scientific">Planotetraspora phitsanulokensis</name>
    <dbReference type="NCBI Taxonomy" id="575192"/>
    <lineage>
        <taxon>Bacteria</taxon>
        <taxon>Bacillati</taxon>
        <taxon>Actinomycetota</taxon>
        <taxon>Actinomycetes</taxon>
        <taxon>Streptosporangiales</taxon>
        <taxon>Streptosporangiaceae</taxon>
        <taxon>Planotetraspora</taxon>
    </lineage>
</organism>
<feature type="domain" description="Sodium/calcium exchanger membrane region" evidence="6">
    <location>
        <begin position="3"/>
        <end position="175"/>
    </location>
</feature>
<dbReference type="PANTHER" id="PTHR10846">
    <property type="entry name" value="SODIUM/POTASSIUM/CALCIUM EXCHANGER"/>
    <property type="match status" value="1"/>
</dbReference>
<evidence type="ECO:0000256" key="3">
    <source>
        <dbReference type="ARBA" id="ARBA00022989"/>
    </source>
</evidence>
<keyword evidence="2 5" id="KW-0812">Transmembrane</keyword>
<dbReference type="GO" id="GO:0006874">
    <property type="term" value="P:intracellular calcium ion homeostasis"/>
    <property type="evidence" value="ECO:0007669"/>
    <property type="project" value="TreeGrafter"/>
</dbReference>
<comment type="caution">
    <text evidence="7">The sequence shown here is derived from an EMBL/GenBank/DDBJ whole genome shotgun (WGS) entry which is preliminary data.</text>
</comment>
<dbReference type="GO" id="GO:0005886">
    <property type="term" value="C:plasma membrane"/>
    <property type="evidence" value="ECO:0007669"/>
    <property type="project" value="TreeGrafter"/>
</dbReference>
<keyword evidence="4 5" id="KW-0472">Membrane</keyword>
<proteinExistence type="predicted"/>
<evidence type="ECO:0000259" key="6">
    <source>
        <dbReference type="Pfam" id="PF01699"/>
    </source>
</evidence>
<dbReference type="PANTHER" id="PTHR10846:SF8">
    <property type="entry name" value="INNER MEMBRANE PROTEIN YRBG"/>
    <property type="match status" value="1"/>
</dbReference>
<dbReference type="Pfam" id="PF01699">
    <property type="entry name" value="Na_Ca_ex"/>
    <property type="match status" value="2"/>
</dbReference>
<dbReference type="AlphaFoldDB" id="A0A8J3UDC8"/>
<dbReference type="GO" id="GO:0005262">
    <property type="term" value="F:calcium channel activity"/>
    <property type="evidence" value="ECO:0007669"/>
    <property type="project" value="TreeGrafter"/>
</dbReference>
<dbReference type="InterPro" id="IPR004837">
    <property type="entry name" value="NaCa_Exmemb"/>
</dbReference>
<evidence type="ECO:0000256" key="5">
    <source>
        <dbReference type="SAM" id="Phobius"/>
    </source>
</evidence>
<accession>A0A8J3UDC8</accession>
<dbReference type="Gene3D" id="1.20.1420.30">
    <property type="entry name" value="NCX, central ion-binding region"/>
    <property type="match status" value="1"/>
</dbReference>
<feature type="domain" description="Sodium/calcium exchanger membrane region" evidence="6">
    <location>
        <begin position="209"/>
        <end position="346"/>
    </location>
</feature>
<evidence type="ECO:0000256" key="4">
    <source>
        <dbReference type="ARBA" id="ARBA00023136"/>
    </source>
</evidence>
<feature type="transmembrane region" description="Helical" evidence="5">
    <location>
        <begin position="37"/>
        <end position="62"/>
    </location>
</feature>
<feature type="transmembrane region" description="Helical" evidence="5">
    <location>
        <begin position="232"/>
        <end position="252"/>
    </location>
</feature>
<feature type="transmembrane region" description="Helical" evidence="5">
    <location>
        <begin position="204"/>
        <end position="226"/>
    </location>
</feature>
<protein>
    <submittedName>
        <fullName evidence="7">Membrane protein</fullName>
    </submittedName>
</protein>
<feature type="transmembrane region" description="Helical" evidence="5">
    <location>
        <begin position="300"/>
        <end position="320"/>
    </location>
</feature>
<dbReference type="InterPro" id="IPR004481">
    <property type="entry name" value="K/Na/Ca-exchanger"/>
</dbReference>
<feature type="transmembrane region" description="Helical" evidence="5">
    <location>
        <begin position="6"/>
        <end position="25"/>
    </location>
</feature>
<evidence type="ECO:0000313" key="8">
    <source>
        <dbReference type="Proteomes" id="UP000622547"/>
    </source>
</evidence>
<comment type="subcellular location">
    <subcellularLocation>
        <location evidence="1">Membrane</location>
        <topology evidence="1">Multi-pass membrane protein</topology>
    </subcellularLocation>
</comment>
<evidence type="ECO:0000256" key="2">
    <source>
        <dbReference type="ARBA" id="ARBA00022692"/>
    </source>
</evidence>
<dbReference type="GO" id="GO:0008273">
    <property type="term" value="F:calcium, potassium:sodium antiporter activity"/>
    <property type="evidence" value="ECO:0007669"/>
    <property type="project" value="TreeGrafter"/>
</dbReference>